<name>A0A642V1R5_9ASCO</name>
<evidence type="ECO:0000256" key="4">
    <source>
        <dbReference type="PIRSR" id="PIRSR606689-1"/>
    </source>
</evidence>
<dbReference type="EMBL" id="SWFS01000296">
    <property type="protein sequence ID" value="KAA8910941.1"/>
    <property type="molecule type" value="Genomic_DNA"/>
</dbReference>
<evidence type="ECO:0000256" key="1">
    <source>
        <dbReference type="ARBA" id="ARBA00010290"/>
    </source>
</evidence>
<accession>A0A642V1R5</accession>
<comment type="similarity">
    <text evidence="1">Belongs to the small GTPase superfamily. Arf family.</text>
</comment>
<evidence type="ECO:0000313" key="7">
    <source>
        <dbReference type="Proteomes" id="UP000761534"/>
    </source>
</evidence>
<dbReference type="Gene3D" id="3.40.50.300">
    <property type="entry name" value="P-loop containing nucleotide triphosphate hydrolases"/>
    <property type="match status" value="1"/>
</dbReference>
<evidence type="ECO:0000256" key="3">
    <source>
        <dbReference type="ARBA" id="ARBA00023134"/>
    </source>
</evidence>
<dbReference type="PRINTS" id="PR00328">
    <property type="entry name" value="SAR1GTPBP"/>
</dbReference>
<keyword evidence="5" id="KW-0460">Magnesium</keyword>
<dbReference type="Pfam" id="PF00025">
    <property type="entry name" value="Arf"/>
    <property type="match status" value="1"/>
</dbReference>
<dbReference type="InterPro" id="IPR024156">
    <property type="entry name" value="Small_GTPase_ARF"/>
</dbReference>
<dbReference type="FunFam" id="3.40.50.300:FF:000412">
    <property type="entry name" value="ADP-ribosylation factor 1"/>
    <property type="match status" value="1"/>
</dbReference>
<protein>
    <submittedName>
        <fullName evidence="6">Uncharacterized protein</fullName>
    </submittedName>
</protein>
<gene>
    <name evidence="6" type="ORF">TRICI_003952</name>
</gene>
<dbReference type="AlphaFoldDB" id="A0A642V1R5"/>
<keyword evidence="3 4" id="KW-0342">GTP-binding</keyword>
<sequence length="170" mass="19259">MGSGWSVFSRELKIIIAGVSGTGRTTVLYKLKDGGDITTIHTVGFHMETVKHRGRSCIMFEVGDQDKHRPFWREWWQSVEGLIFVVDSTEQNFEETQAELQYRLQDDKLASAPLLVLANKQDLPNALPTTKLTQILELDLIKDRPWHIQPTCATSGQGLHEGLDWLVKEA</sequence>
<dbReference type="SMART" id="SM00177">
    <property type="entry name" value="ARF"/>
    <property type="match status" value="1"/>
</dbReference>
<keyword evidence="2 4" id="KW-0547">Nucleotide-binding</keyword>
<feature type="binding site" evidence="5">
    <location>
        <position position="42"/>
    </location>
    <ligand>
        <name>Mg(2+)</name>
        <dbReference type="ChEBI" id="CHEBI:18420"/>
    </ligand>
</feature>
<dbReference type="InterPro" id="IPR006689">
    <property type="entry name" value="Small_GTPase_ARF/SAR"/>
</dbReference>
<dbReference type="PROSITE" id="PS51417">
    <property type="entry name" value="ARF"/>
    <property type="match status" value="1"/>
</dbReference>
<feature type="binding site" evidence="5">
    <location>
        <position position="25"/>
    </location>
    <ligand>
        <name>Mg(2+)</name>
        <dbReference type="ChEBI" id="CHEBI:18420"/>
    </ligand>
</feature>
<dbReference type="GO" id="GO:0003924">
    <property type="term" value="F:GTPase activity"/>
    <property type="evidence" value="ECO:0007669"/>
    <property type="project" value="InterPro"/>
</dbReference>
<dbReference type="OrthoDB" id="2011769at2759"/>
<dbReference type="CDD" id="cd00878">
    <property type="entry name" value="Arf_Arl"/>
    <property type="match status" value="1"/>
</dbReference>
<evidence type="ECO:0000256" key="5">
    <source>
        <dbReference type="PIRSR" id="PIRSR606689-2"/>
    </source>
</evidence>
<evidence type="ECO:0000256" key="2">
    <source>
        <dbReference type="ARBA" id="ARBA00022741"/>
    </source>
</evidence>
<comment type="caution">
    <text evidence="6">The sequence shown here is derived from an EMBL/GenBank/DDBJ whole genome shotgun (WGS) entry which is preliminary data.</text>
</comment>
<feature type="binding site" evidence="4">
    <location>
        <begin position="119"/>
        <end position="122"/>
    </location>
    <ligand>
        <name>GTP</name>
        <dbReference type="ChEBI" id="CHEBI:37565"/>
    </ligand>
</feature>
<keyword evidence="5" id="KW-0479">Metal-binding</keyword>
<dbReference type="SMART" id="SM00178">
    <property type="entry name" value="SAR"/>
    <property type="match status" value="1"/>
</dbReference>
<dbReference type="InterPro" id="IPR027417">
    <property type="entry name" value="P-loop_NTPase"/>
</dbReference>
<dbReference type="PANTHER" id="PTHR11711">
    <property type="entry name" value="ADP RIBOSYLATION FACTOR-RELATED"/>
    <property type="match status" value="1"/>
</dbReference>
<evidence type="ECO:0000313" key="6">
    <source>
        <dbReference type="EMBL" id="KAA8910941.1"/>
    </source>
</evidence>
<proteinExistence type="inferred from homology"/>
<organism evidence="6 7">
    <name type="scientific">Trichomonascus ciferrii</name>
    <dbReference type="NCBI Taxonomy" id="44093"/>
    <lineage>
        <taxon>Eukaryota</taxon>
        <taxon>Fungi</taxon>
        <taxon>Dikarya</taxon>
        <taxon>Ascomycota</taxon>
        <taxon>Saccharomycotina</taxon>
        <taxon>Dipodascomycetes</taxon>
        <taxon>Dipodascales</taxon>
        <taxon>Trichomonascaceae</taxon>
        <taxon>Trichomonascus</taxon>
        <taxon>Trichomonascus ciferrii complex</taxon>
    </lineage>
</organism>
<dbReference type="GO" id="GO:0046872">
    <property type="term" value="F:metal ion binding"/>
    <property type="evidence" value="ECO:0007669"/>
    <property type="project" value="UniProtKB-KW"/>
</dbReference>
<dbReference type="VEuPathDB" id="FungiDB:TRICI_003952"/>
<dbReference type="Proteomes" id="UP000761534">
    <property type="component" value="Unassembled WGS sequence"/>
</dbReference>
<reference evidence="6" key="1">
    <citation type="journal article" date="2019" name="G3 (Bethesda)">
        <title>Genome Assemblies of Two Rare Opportunistic Yeast Pathogens: Diutina rugosa (syn. Candida rugosa) and Trichomonascus ciferrii (syn. Candida ciferrii).</title>
        <authorList>
            <person name="Mixao V."/>
            <person name="Saus E."/>
            <person name="Hansen A.P."/>
            <person name="Lass-Florl C."/>
            <person name="Gabaldon T."/>
        </authorList>
    </citation>
    <scope>NUCLEOTIDE SEQUENCE</scope>
    <source>
        <strain evidence="6">CBS 4856</strain>
    </source>
</reference>
<dbReference type="SUPFAM" id="SSF52540">
    <property type="entry name" value="P-loop containing nucleoside triphosphate hydrolases"/>
    <property type="match status" value="1"/>
</dbReference>
<feature type="binding site" evidence="4">
    <location>
        <begin position="18"/>
        <end position="25"/>
    </location>
    <ligand>
        <name>GTP</name>
        <dbReference type="ChEBI" id="CHEBI:37565"/>
    </ligand>
</feature>
<dbReference type="GO" id="GO:0030010">
    <property type="term" value="P:establishment of cell polarity"/>
    <property type="evidence" value="ECO:0007669"/>
    <property type="project" value="UniProtKB-ARBA"/>
</dbReference>
<dbReference type="GO" id="GO:0005525">
    <property type="term" value="F:GTP binding"/>
    <property type="evidence" value="ECO:0007669"/>
    <property type="project" value="UniProtKB-KW"/>
</dbReference>
<keyword evidence="7" id="KW-1185">Reference proteome</keyword>